<dbReference type="AlphaFoldDB" id="A0A2N5C9J2"/>
<evidence type="ECO:0000313" key="4">
    <source>
        <dbReference type="Proteomes" id="UP000234341"/>
    </source>
</evidence>
<dbReference type="OrthoDB" id="110640at2"/>
<dbReference type="EMBL" id="PJRP01000009">
    <property type="protein sequence ID" value="PLP98893.1"/>
    <property type="molecule type" value="Genomic_DNA"/>
</dbReference>
<proteinExistence type="predicted"/>
<name>A0A2N5C9J2_9BURK</name>
<dbReference type="PANTHER" id="PTHR34985">
    <property type="entry name" value="SLR0554 PROTEIN"/>
    <property type="match status" value="1"/>
</dbReference>
<dbReference type="Proteomes" id="UP000234341">
    <property type="component" value="Unassembled WGS sequence"/>
</dbReference>
<gene>
    <name evidence="3" type="ORF">CYJ10_19080</name>
</gene>
<sequence length="556" mass="62760">MAASNVGGNENIEHTGAPVDGEVDTSPWGEEDEYAGMLEHGRREEQKAVLRLADNKLRGEEAAALARLEPDLVKRAKALKRLGAFDFPEEKPVNNGGMVVMRASKTDLNFWAFYDAMFGTELPSRPHFDTFRGAPVDHTGNEFDARSPIMEMVKAVKAAEIHEVSAEDIRRTYREWMLNDRMNDLAHNFSARIPQWDGKSRLDTFLFQYIGAFDNDTNRAFGKYFWLSLYNRITDPGCFAPMALALFGRQGSGKSNIGRMICKEVVGPIVGPKAETVPMNLGVKTMNPFLRAITGKSIIANVGEMTGFGRADINFIKDFMTRANDLMDQKYEKHIGQPRQWIVMMDSNKYEGLQRDDTGNRRFYPMFVGQLPDKDGQPQWSKDFTIKEEMFNESFWQIMAECREWMKTEGGGDGYKNMVEDVSELVLKFNDDERAMDRGTVHDPELEDAFVPGLLKCRMRYVKKRDGSGRGGVRIDIVDLNKAIMSLYTTSKGPQKNHLDTKLTALGGEFAKDGKGTFVWIPCDNIDAFVAKLNSGGEEYEDTGEVRHAVDENRGF</sequence>
<accession>A0A2N5C9J2</accession>
<dbReference type="InterPro" id="IPR007936">
    <property type="entry name" value="VapE-like_dom"/>
</dbReference>
<comment type="caution">
    <text evidence="3">The sequence shown here is derived from an EMBL/GenBank/DDBJ whole genome shotgun (WGS) entry which is preliminary data.</text>
</comment>
<evidence type="ECO:0000259" key="2">
    <source>
        <dbReference type="Pfam" id="PF05272"/>
    </source>
</evidence>
<dbReference type="RefSeq" id="WP_101683042.1">
    <property type="nucleotide sequence ID" value="NZ_PJRP01000009.1"/>
</dbReference>
<feature type="domain" description="Virulence-associated protein E-like" evidence="2">
    <location>
        <begin position="195"/>
        <end position="408"/>
    </location>
</feature>
<protein>
    <recommendedName>
        <fullName evidence="2">Virulence-associated protein E-like domain-containing protein</fullName>
    </recommendedName>
</protein>
<organism evidence="3 4">
    <name type="scientific">Cupriavidus pauculus</name>
    <dbReference type="NCBI Taxonomy" id="82633"/>
    <lineage>
        <taxon>Bacteria</taxon>
        <taxon>Pseudomonadati</taxon>
        <taxon>Pseudomonadota</taxon>
        <taxon>Betaproteobacteria</taxon>
        <taxon>Burkholderiales</taxon>
        <taxon>Burkholderiaceae</taxon>
        <taxon>Cupriavidus</taxon>
    </lineage>
</organism>
<feature type="region of interest" description="Disordered" evidence="1">
    <location>
        <begin position="1"/>
        <end position="34"/>
    </location>
</feature>
<reference evidence="3 4" key="1">
    <citation type="submission" date="2017-12" db="EMBL/GenBank/DDBJ databases">
        <title>Genome sequence of the active heterotrophic nitrifier-denitrifier, Cupriavidus pauculus UM1.</title>
        <authorList>
            <person name="Putonti C."/>
            <person name="Castignetti D."/>
        </authorList>
    </citation>
    <scope>NUCLEOTIDE SEQUENCE [LARGE SCALE GENOMIC DNA]</scope>
    <source>
        <strain evidence="3 4">UM1</strain>
    </source>
</reference>
<dbReference type="Pfam" id="PF05272">
    <property type="entry name" value="VapE-like_dom"/>
    <property type="match status" value="1"/>
</dbReference>
<evidence type="ECO:0000256" key="1">
    <source>
        <dbReference type="SAM" id="MobiDB-lite"/>
    </source>
</evidence>
<dbReference type="PANTHER" id="PTHR34985:SF1">
    <property type="entry name" value="SLR0554 PROTEIN"/>
    <property type="match status" value="1"/>
</dbReference>
<evidence type="ECO:0000313" key="3">
    <source>
        <dbReference type="EMBL" id="PLP98893.1"/>
    </source>
</evidence>